<name>J9D6G6_9ZZZZ</name>
<proteinExistence type="predicted"/>
<sequence>MKIKYKHQRFQEEAARCVTDVFLGQPK</sequence>
<organism evidence="1">
    <name type="scientific">gut metagenome</name>
    <dbReference type="NCBI Taxonomy" id="749906"/>
    <lineage>
        <taxon>unclassified sequences</taxon>
        <taxon>metagenomes</taxon>
        <taxon>organismal metagenomes</taxon>
    </lineage>
</organism>
<feature type="non-terminal residue" evidence="1">
    <location>
        <position position="27"/>
    </location>
</feature>
<reference evidence="1" key="1">
    <citation type="journal article" date="2012" name="PLoS ONE">
        <title>Gene sets for utilization of primary and secondary nutrition supplies in the distal gut of endangered iberian lynx.</title>
        <authorList>
            <person name="Alcaide M."/>
            <person name="Messina E."/>
            <person name="Richter M."/>
            <person name="Bargiela R."/>
            <person name="Peplies J."/>
            <person name="Huws S.A."/>
            <person name="Newbold C.J."/>
            <person name="Golyshin P.N."/>
            <person name="Simon M.A."/>
            <person name="Lopez G."/>
            <person name="Yakimov M.M."/>
            <person name="Ferrer M."/>
        </authorList>
    </citation>
    <scope>NUCLEOTIDE SEQUENCE</scope>
</reference>
<dbReference type="EMBL" id="AMCI01000645">
    <property type="protein sequence ID" value="EJX08351.1"/>
    <property type="molecule type" value="Genomic_DNA"/>
</dbReference>
<gene>
    <name evidence="1" type="ORF">EVA_03535</name>
</gene>
<accession>J9D6G6</accession>
<protein>
    <submittedName>
        <fullName evidence="1">Uncharacterized protein</fullName>
    </submittedName>
</protein>
<comment type="caution">
    <text evidence="1">The sequence shown here is derived from an EMBL/GenBank/DDBJ whole genome shotgun (WGS) entry which is preliminary data.</text>
</comment>
<evidence type="ECO:0000313" key="1">
    <source>
        <dbReference type="EMBL" id="EJX08351.1"/>
    </source>
</evidence>
<dbReference type="AlphaFoldDB" id="J9D6G6"/>